<evidence type="ECO:0000259" key="1">
    <source>
        <dbReference type="Pfam" id="PF01909"/>
    </source>
</evidence>
<dbReference type="PANTHER" id="PTHR33933:SF1">
    <property type="entry name" value="PROTEIN ADENYLYLTRANSFERASE MNTA-RELATED"/>
    <property type="match status" value="1"/>
</dbReference>
<dbReference type="GO" id="GO:0016779">
    <property type="term" value="F:nucleotidyltransferase activity"/>
    <property type="evidence" value="ECO:0007669"/>
    <property type="project" value="InterPro"/>
</dbReference>
<reference evidence="3" key="1">
    <citation type="journal article" date="2014" name="Int. J. Syst. Evol. Microbiol.">
        <title>Complete genome sequence of Corynebacterium casei LMG S-19264T (=DSM 44701T), isolated from a smear-ripened cheese.</title>
        <authorList>
            <consortium name="US DOE Joint Genome Institute (JGI-PGF)"/>
            <person name="Walter F."/>
            <person name="Albersmeier A."/>
            <person name="Kalinowski J."/>
            <person name="Ruckert C."/>
        </authorList>
    </citation>
    <scope>NUCLEOTIDE SEQUENCE</scope>
    <source>
        <strain evidence="3">JCM 11219</strain>
    </source>
</reference>
<dbReference type="OrthoDB" id="9287at2157"/>
<dbReference type="InterPro" id="IPR043519">
    <property type="entry name" value="NT_sf"/>
</dbReference>
<dbReference type="Pfam" id="PF01909">
    <property type="entry name" value="NTP_transf_2"/>
    <property type="match status" value="1"/>
</dbReference>
<dbReference type="SUPFAM" id="SSF81301">
    <property type="entry name" value="Nucleotidyltransferase"/>
    <property type="match status" value="1"/>
</dbReference>
<keyword evidence="5" id="KW-1185">Reference proteome</keyword>
<gene>
    <name evidence="3" type="ORF">GCM10007112_12660</name>
    <name evidence="2" type="ORF">Vsou_25560</name>
</gene>
<dbReference type="InterPro" id="IPR002934">
    <property type="entry name" value="Polymerase_NTP_transf_dom"/>
</dbReference>
<protein>
    <submittedName>
        <fullName evidence="3">DNA polymerase</fullName>
    </submittedName>
</protein>
<reference evidence="2" key="4">
    <citation type="journal article" date="2023" name="Microbiol. Resour. Announc.">
        <title>Complete Genome Sequence of Vulcanisaeta souniana Strain IC-059, a Hyperthermophilic Archaeon Isolated from Hot Spring Water in Japan.</title>
        <authorList>
            <person name="Kato S."/>
            <person name="Itoh T."/>
            <person name="Wu L."/>
            <person name="Ma J."/>
            <person name="Ohkuma M."/>
        </authorList>
    </citation>
    <scope>NUCLEOTIDE SEQUENCE</scope>
    <source>
        <strain evidence="2">JCM 11219</strain>
    </source>
</reference>
<dbReference type="InterPro" id="IPR052548">
    <property type="entry name" value="Type_VII_TA_antitoxin"/>
</dbReference>
<dbReference type="Proteomes" id="UP001060771">
    <property type="component" value="Chromosome"/>
</dbReference>
<evidence type="ECO:0000313" key="2">
    <source>
        <dbReference type="EMBL" id="BDR93463.1"/>
    </source>
</evidence>
<dbReference type="EMBL" id="AP026830">
    <property type="protein sequence ID" value="BDR93463.1"/>
    <property type="molecule type" value="Genomic_DNA"/>
</dbReference>
<name>A0A830E322_9CREN</name>
<dbReference type="PANTHER" id="PTHR33933">
    <property type="entry name" value="NUCLEOTIDYLTRANSFERASE"/>
    <property type="match status" value="1"/>
</dbReference>
<dbReference type="CDD" id="cd05403">
    <property type="entry name" value="NT_KNTase_like"/>
    <property type="match status" value="1"/>
</dbReference>
<dbReference type="GeneID" id="76208094"/>
<proteinExistence type="predicted"/>
<dbReference type="Gene3D" id="3.30.460.10">
    <property type="entry name" value="Beta Polymerase, domain 2"/>
    <property type="match status" value="1"/>
</dbReference>
<dbReference type="RefSeq" id="WP_188603181.1">
    <property type="nucleotide sequence ID" value="NZ_AP026830.1"/>
</dbReference>
<evidence type="ECO:0000313" key="4">
    <source>
        <dbReference type="Proteomes" id="UP000657075"/>
    </source>
</evidence>
<dbReference type="EMBL" id="BMNM01000004">
    <property type="protein sequence ID" value="GGI77377.1"/>
    <property type="molecule type" value="Genomic_DNA"/>
</dbReference>
<sequence length="172" mass="20303">MFRKGLDFIKEPYRTVIQNLLNSLIRLYGDNLVSLVIYGSVARGNQRKDSDIDMLVIFEKLPKPMSDRIKIFERAEDEVQSLLDELLDKGYAITLSPLIKTREEAKRFSPLYLDMTEDAVIVYDKDGFFEEVLTRIINRLRELGATRVWVSDRAWYWVLKRDYRFGEVIEIE</sequence>
<accession>A0A830E322</accession>
<reference evidence="5" key="3">
    <citation type="submission" date="2022-09" db="EMBL/GenBank/DDBJ databases">
        <title>Complete genome sequence of Vulcanisaeta souniana.</title>
        <authorList>
            <person name="Kato S."/>
            <person name="Itoh T."/>
            <person name="Ohkuma M."/>
        </authorList>
    </citation>
    <scope>NUCLEOTIDE SEQUENCE [LARGE SCALE GENOMIC DNA]</scope>
    <source>
        <strain evidence="5">JCM 11219</strain>
    </source>
</reference>
<evidence type="ECO:0000313" key="5">
    <source>
        <dbReference type="Proteomes" id="UP001060771"/>
    </source>
</evidence>
<dbReference type="AlphaFoldDB" id="A0A830E322"/>
<dbReference type="Proteomes" id="UP000657075">
    <property type="component" value="Unassembled WGS sequence"/>
</dbReference>
<feature type="domain" description="Polymerase nucleotidyl transferase" evidence="1">
    <location>
        <begin position="18"/>
        <end position="83"/>
    </location>
</feature>
<organism evidence="3 4">
    <name type="scientific">Vulcanisaeta souniana JCM 11219</name>
    <dbReference type="NCBI Taxonomy" id="1293586"/>
    <lineage>
        <taxon>Archaea</taxon>
        <taxon>Thermoproteota</taxon>
        <taxon>Thermoprotei</taxon>
        <taxon>Thermoproteales</taxon>
        <taxon>Thermoproteaceae</taxon>
        <taxon>Vulcanisaeta</taxon>
    </lineage>
</organism>
<evidence type="ECO:0000313" key="3">
    <source>
        <dbReference type="EMBL" id="GGI77377.1"/>
    </source>
</evidence>
<reference evidence="3" key="2">
    <citation type="submission" date="2020-09" db="EMBL/GenBank/DDBJ databases">
        <authorList>
            <person name="Sun Q."/>
            <person name="Ohkuma M."/>
        </authorList>
    </citation>
    <scope>NUCLEOTIDE SEQUENCE</scope>
    <source>
        <strain evidence="3">JCM 11219</strain>
    </source>
</reference>